<dbReference type="AlphaFoldDB" id="A0A1J9S6Z6"/>
<dbReference type="GO" id="GO:0005815">
    <property type="term" value="C:microtubule organizing center"/>
    <property type="evidence" value="ECO:0007669"/>
    <property type="project" value="InterPro"/>
</dbReference>
<dbReference type="Proteomes" id="UP000183809">
    <property type="component" value="Unassembled WGS sequence"/>
</dbReference>
<comment type="subcellular location">
    <subcellularLocation>
        <location evidence="1">Cytoplasm</location>
    </subcellularLocation>
</comment>
<organism evidence="6 7">
    <name type="scientific">Diplodia corticola</name>
    <dbReference type="NCBI Taxonomy" id="236234"/>
    <lineage>
        <taxon>Eukaryota</taxon>
        <taxon>Fungi</taxon>
        <taxon>Dikarya</taxon>
        <taxon>Ascomycota</taxon>
        <taxon>Pezizomycotina</taxon>
        <taxon>Dothideomycetes</taxon>
        <taxon>Dothideomycetes incertae sedis</taxon>
        <taxon>Botryosphaeriales</taxon>
        <taxon>Botryosphaeriaceae</taxon>
        <taxon>Diplodia</taxon>
    </lineage>
</organism>
<sequence>MDHGRPFTREPRAALQTPKRSPLLSSPITAEPKSDYLRQKLRERRHHLGMTDQSSRSLSLSDPQPARAMDDYIFATDEELKKDRRRARAQTSRISSATSQQTGLSTQRTQVAAKGTREQQASMDKMCKENFDLKLRLTLVEERSRRLSTELEDTLEKLERMSVVEEERDDLQEENTALRDLVEELRGSHDACEQKLRDSWKMNGEVFAELEKRDAAIKEALDMYLHSEHQAQELEAELAKYRPAPRRRDSSYFSTGPDSAGIKSTGEAGESASSQLGGQRDGFDSAPTSPEHRDTAVRLTLSRPLSQRYSRLVRTMSAGDMRLHDLRERASTANVGDCAIDEGDSRRSSPAQRRRTLRRASGSPNVDRASSKASSSNNSHSLRGVYLDGERDGGSPAFSESIHAPSDATTGSDLDVSPYRPANGARLLGDHSQCPASPSLLGPCRYLRGIRSIAGSDQAEGTVIHDDGRDTKSDMTQFEDEDLTTPTASEAPTISSEFQSGQYPRWPGTSGKYALGRNLFFNGEGFSKAAWGRHGL</sequence>
<dbReference type="STRING" id="236234.A0A1J9S6Z6"/>
<dbReference type="EMBL" id="MNUE01000001">
    <property type="protein sequence ID" value="OJD40723.1"/>
    <property type="molecule type" value="Genomic_DNA"/>
</dbReference>
<dbReference type="RefSeq" id="XP_020135566.1">
    <property type="nucleotide sequence ID" value="XM_020270059.1"/>
</dbReference>
<keyword evidence="3" id="KW-0175">Coiled coil</keyword>
<dbReference type="GeneID" id="31010318"/>
<feature type="region of interest" description="Disordered" evidence="4">
    <location>
        <begin position="241"/>
        <end position="302"/>
    </location>
</feature>
<dbReference type="GO" id="GO:0005737">
    <property type="term" value="C:cytoplasm"/>
    <property type="evidence" value="ECO:0007669"/>
    <property type="project" value="UniProtKB-SubCell"/>
</dbReference>
<dbReference type="Pfam" id="PF07989">
    <property type="entry name" value="Cnn_1N"/>
    <property type="match status" value="1"/>
</dbReference>
<evidence type="ECO:0000313" key="6">
    <source>
        <dbReference type="EMBL" id="OJD40723.1"/>
    </source>
</evidence>
<feature type="compositionally biased region" description="Basic and acidic residues" evidence="4">
    <location>
        <begin position="1"/>
        <end position="12"/>
    </location>
</feature>
<keyword evidence="7" id="KW-1185">Reference proteome</keyword>
<accession>A0A1J9S6Z6</accession>
<feature type="compositionally biased region" description="Polar residues" evidence="4">
    <location>
        <begin position="51"/>
        <end position="62"/>
    </location>
</feature>
<feature type="compositionally biased region" description="Basic and acidic residues" evidence="4">
    <location>
        <begin position="241"/>
        <end position="250"/>
    </location>
</feature>
<feature type="domain" description="Centrosomin N-terminal motif 1" evidence="5">
    <location>
        <begin position="117"/>
        <end position="201"/>
    </location>
</feature>
<evidence type="ECO:0000256" key="3">
    <source>
        <dbReference type="SAM" id="Coils"/>
    </source>
</evidence>
<proteinExistence type="predicted"/>
<evidence type="ECO:0000313" key="7">
    <source>
        <dbReference type="Proteomes" id="UP000183809"/>
    </source>
</evidence>
<feature type="region of interest" description="Disordered" evidence="4">
    <location>
        <begin position="1"/>
        <end position="122"/>
    </location>
</feature>
<evidence type="ECO:0000259" key="5">
    <source>
        <dbReference type="Pfam" id="PF07989"/>
    </source>
</evidence>
<feature type="compositionally biased region" description="Polar residues" evidence="4">
    <location>
        <begin position="89"/>
        <end position="110"/>
    </location>
</feature>
<evidence type="ECO:0000256" key="2">
    <source>
        <dbReference type="ARBA" id="ARBA00022490"/>
    </source>
</evidence>
<gene>
    <name evidence="6" type="ORF">BKCO1_100064</name>
</gene>
<feature type="coiled-coil region" evidence="3">
    <location>
        <begin position="141"/>
        <end position="188"/>
    </location>
</feature>
<keyword evidence="2" id="KW-0963">Cytoplasm</keyword>
<evidence type="ECO:0000256" key="1">
    <source>
        <dbReference type="ARBA" id="ARBA00004496"/>
    </source>
</evidence>
<name>A0A1J9S6Z6_9PEZI</name>
<protein>
    <submittedName>
        <fullName evidence="6">Spindle associated</fullName>
    </submittedName>
</protein>
<reference evidence="6 7" key="1">
    <citation type="submission" date="2016-10" db="EMBL/GenBank/DDBJ databases">
        <title>Proteomics and genomics reveal pathogen-plant mechanisms compatible with a hemibiotrophic lifestyle of Diplodia corticola.</title>
        <authorList>
            <person name="Fernandes I."/>
            <person name="De Jonge R."/>
            <person name="Van De Peer Y."/>
            <person name="Devreese B."/>
            <person name="Alves A."/>
            <person name="Esteves A.C."/>
        </authorList>
    </citation>
    <scope>NUCLEOTIDE SEQUENCE [LARGE SCALE GENOMIC DNA]</scope>
    <source>
        <strain evidence="6 7">CBS 112549</strain>
    </source>
</reference>
<dbReference type="OrthoDB" id="10251744at2759"/>
<feature type="region of interest" description="Disordered" evidence="4">
    <location>
        <begin position="337"/>
        <end position="416"/>
    </location>
</feature>
<dbReference type="InterPro" id="IPR012943">
    <property type="entry name" value="Cnn_1N"/>
</dbReference>
<comment type="caution">
    <text evidence="6">The sequence shown here is derived from an EMBL/GenBank/DDBJ whole genome shotgun (WGS) entry which is preliminary data.</text>
</comment>
<evidence type="ECO:0000256" key="4">
    <source>
        <dbReference type="SAM" id="MobiDB-lite"/>
    </source>
</evidence>
<feature type="compositionally biased region" description="Low complexity" evidence="4">
    <location>
        <begin position="371"/>
        <end position="381"/>
    </location>
</feature>